<comment type="caution">
    <text evidence="1">The sequence shown here is derived from an EMBL/GenBank/DDBJ whole genome shotgun (WGS) entry which is preliminary data.</text>
</comment>
<evidence type="ECO:0000313" key="2">
    <source>
        <dbReference type="Proteomes" id="UP000824533"/>
    </source>
</evidence>
<protein>
    <submittedName>
        <fullName evidence="1">Uncharacterized protein</fullName>
    </submittedName>
</protein>
<gene>
    <name evidence="1" type="ORF">K1T71_012837</name>
</gene>
<name>A0ACC1CI85_9NEOP</name>
<proteinExistence type="predicted"/>
<reference evidence="1 2" key="1">
    <citation type="journal article" date="2021" name="Front. Genet.">
        <title>Chromosome-Level Genome Assembly Reveals Significant Gene Expansion in the Toll and IMD Signaling Pathways of Dendrolimus kikuchii.</title>
        <authorList>
            <person name="Zhou J."/>
            <person name="Wu P."/>
            <person name="Xiong Z."/>
            <person name="Liu N."/>
            <person name="Zhao N."/>
            <person name="Ji M."/>
            <person name="Qiu Y."/>
            <person name="Yang B."/>
        </authorList>
    </citation>
    <scope>NUCLEOTIDE SEQUENCE [LARGE SCALE GENOMIC DNA]</scope>
    <source>
        <strain evidence="1">Ann1</strain>
    </source>
</reference>
<accession>A0ACC1CI85</accession>
<dbReference type="EMBL" id="CM034410">
    <property type="protein sequence ID" value="KAJ0171287.1"/>
    <property type="molecule type" value="Genomic_DNA"/>
</dbReference>
<sequence>MEGGLTATSEQMMPIERIAPRATRSHIVDTQIKKSSPKDPSILSKKSTASSIAKRKQLEFKAAQAKAKIAMELIDKKLEADLAQVDADDAEDNSRCSDAPLDDNVKSHVEEWLDQEAMHKTCVRVNSEEGQDEVDRVEQLPKKNPFVRGSDPRVATCRGRLQTRRCQLNQEINKELRLRAGAENLFKVMIMRCRPERSFIMPFSSFCNGHLEGKAKLASKKLRVLNRSKQYFTSRQRVVLYKAQSIILFTCSSQECVMPMIPLGLKETKEVDFREPFKDFILEHYSEDAASYEDAISDFMDMRQAMRTPVRSTAGVALLFKYYNQLYFIERRFFPPDRSLGVYFEWFDSLTGVPSCQRTVAFEKACVLFNIAGIYTQIGAKQERNTCSGLDGSVDALLRAAGALRYIHENFTNAPSVDLAADTLLVLTALMTAQARECLFEKLQLQAREACGELSGDLDMCLDLAQESAHLANTYRHLYEKMQTEGVFNYVPYSWVSLVHVKTEFYKALAHQYCAIGLLHSQSTSRTRDRLSMLYSNTNDRNIDNGASITPPLKDEDMDHMALGRAHLAEALALYEEALRLQRMCRELRDKEALSLVVRAQLERASRQGGTRPETPDFTDILDAPNILPSSKFQLALTPPDFAQHRVEDLFKSLGPIAVFSAKRHWSAPRLVQLQKHQTKRERAREEFTKERNGKRSDKRDRSEDNSTYYNQIIRSDEKYNDDLEKKLNKITKQNGIYINSYNNNNYDFHPKVLDYDSYEYKVLDGKKRERKDVLRRVASEYNVAKSEEEGFGFSVRGDAPVVIAAVEPNSLAYIGGMHEGDFIISIGDKDVKWSSHEEVVRLIQQATDTLTMRLATPMDKNTLKASPETPRQSNSNQGSVSAASTASSGSTAVTARSSARRAPSWNPFRRNTTRDNSSHRGSHTSNVIFR</sequence>
<dbReference type="Proteomes" id="UP000824533">
    <property type="component" value="Linkage Group LG24"/>
</dbReference>
<keyword evidence="2" id="KW-1185">Reference proteome</keyword>
<organism evidence="1 2">
    <name type="scientific">Dendrolimus kikuchii</name>
    <dbReference type="NCBI Taxonomy" id="765133"/>
    <lineage>
        <taxon>Eukaryota</taxon>
        <taxon>Metazoa</taxon>
        <taxon>Ecdysozoa</taxon>
        <taxon>Arthropoda</taxon>
        <taxon>Hexapoda</taxon>
        <taxon>Insecta</taxon>
        <taxon>Pterygota</taxon>
        <taxon>Neoptera</taxon>
        <taxon>Endopterygota</taxon>
        <taxon>Lepidoptera</taxon>
        <taxon>Glossata</taxon>
        <taxon>Ditrysia</taxon>
        <taxon>Bombycoidea</taxon>
        <taxon>Lasiocampidae</taxon>
        <taxon>Dendrolimus</taxon>
    </lineage>
</organism>
<evidence type="ECO:0000313" key="1">
    <source>
        <dbReference type="EMBL" id="KAJ0171287.1"/>
    </source>
</evidence>